<evidence type="ECO:0000256" key="2">
    <source>
        <dbReference type="ARBA" id="ARBA00006727"/>
    </source>
</evidence>
<dbReference type="Pfam" id="PF07690">
    <property type="entry name" value="MFS_1"/>
    <property type="match status" value="1"/>
</dbReference>
<comment type="subcellular location">
    <subcellularLocation>
        <location evidence="1">Membrane</location>
        <topology evidence="1">Multi-pass membrane protein</topology>
    </subcellularLocation>
</comment>
<dbReference type="InterPro" id="IPR020846">
    <property type="entry name" value="MFS_dom"/>
</dbReference>
<feature type="transmembrane region" description="Helical" evidence="4">
    <location>
        <begin position="177"/>
        <end position="196"/>
    </location>
</feature>
<feature type="transmembrane region" description="Helical" evidence="4">
    <location>
        <begin position="208"/>
        <end position="230"/>
    </location>
</feature>
<dbReference type="InterPro" id="IPR036259">
    <property type="entry name" value="MFS_trans_sf"/>
</dbReference>
<feature type="transmembrane region" description="Helical" evidence="4">
    <location>
        <begin position="409"/>
        <end position="430"/>
    </location>
</feature>
<feature type="transmembrane region" description="Helical" evidence="4">
    <location>
        <begin position="49"/>
        <end position="78"/>
    </location>
</feature>
<dbReference type="EMBL" id="NIZV01000078">
    <property type="protein sequence ID" value="RSM11525.1"/>
    <property type="molecule type" value="Genomic_DNA"/>
</dbReference>
<evidence type="ECO:0000256" key="1">
    <source>
        <dbReference type="ARBA" id="ARBA00004141"/>
    </source>
</evidence>
<dbReference type="Gene3D" id="1.20.1250.20">
    <property type="entry name" value="MFS general substrate transporter like domains"/>
    <property type="match status" value="2"/>
</dbReference>
<dbReference type="PANTHER" id="PTHR11360:SF315">
    <property type="entry name" value="TRANSPORTER MCH2-RELATED"/>
    <property type="match status" value="1"/>
</dbReference>
<keyword evidence="3" id="KW-0325">Glycoprotein</keyword>
<comment type="caution">
    <text evidence="6">The sequence shown here is derived from an EMBL/GenBank/DDBJ whole genome shotgun (WGS) entry which is preliminary data.</text>
</comment>
<organism evidence="6 7">
    <name type="scientific">Fusarium ambrosium</name>
    <dbReference type="NCBI Taxonomy" id="131363"/>
    <lineage>
        <taxon>Eukaryota</taxon>
        <taxon>Fungi</taxon>
        <taxon>Dikarya</taxon>
        <taxon>Ascomycota</taxon>
        <taxon>Pezizomycotina</taxon>
        <taxon>Sordariomycetes</taxon>
        <taxon>Hypocreomycetidae</taxon>
        <taxon>Hypocreales</taxon>
        <taxon>Nectriaceae</taxon>
        <taxon>Fusarium</taxon>
        <taxon>Fusarium solani species complex</taxon>
    </lineage>
</organism>
<feature type="transmembrane region" description="Helical" evidence="4">
    <location>
        <begin position="145"/>
        <end position="165"/>
    </location>
</feature>
<dbReference type="GO" id="GO:0022857">
    <property type="term" value="F:transmembrane transporter activity"/>
    <property type="evidence" value="ECO:0007669"/>
    <property type="project" value="InterPro"/>
</dbReference>
<dbReference type="PANTHER" id="PTHR11360">
    <property type="entry name" value="MONOCARBOXYLATE TRANSPORTER"/>
    <property type="match status" value="1"/>
</dbReference>
<dbReference type="InterPro" id="IPR050327">
    <property type="entry name" value="Proton-linked_MCT"/>
</dbReference>
<feature type="transmembrane region" description="Helical" evidence="4">
    <location>
        <begin position="377"/>
        <end position="397"/>
    </location>
</feature>
<dbReference type="SUPFAM" id="SSF103473">
    <property type="entry name" value="MFS general substrate transporter"/>
    <property type="match status" value="1"/>
</dbReference>
<accession>A0A428UB43</accession>
<feature type="domain" description="Major facilitator superfamily (MFS) profile" evidence="5">
    <location>
        <begin position="252"/>
        <end position="439"/>
    </location>
</feature>
<proteinExistence type="inferred from homology"/>
<reference evidence="6 7" key="1">
    <citation type="submission" date="2017-06" db="EMBL/GenBank/DDBJ databases">
        <title>Cmopartive genomic analysis of Ambrosia Fusariam Clade fungi.</title>
        <authorList>
            <person name="Stajich J.E."/>
            <person name="Carrillo J."/>
            <person name="Kijimoto T."/>
            <person name="Eskalen A."/>
            <person name="O'Donnell K."/>
            <person name="Kasson M."/>
        </authorList>
    </citation>
    <scope>NUCLEOTIDE SEQUENCE [LARGE SCALE GENOMIC DNA]</scope>
    <source>
        <strain evidence="6 7">NRRL 20438</strain>
    </source>
</reference>
<feature type="transmembrane region" description="Helical" evidence="4">
    <location>
        <begin position="343"/>
        <end position="365"/>
    </location>
</feature>
<feature type="transmembrane region" description="Helical" evidence="4">
    <location>
        <begin position="316"/>
        <end position="336"/>
    </location>
</feature>
<sequence length="439" mass="46615">MSEPTLPGDSRSTLSSTELEEMLCSMDRCDPDIQGQEDPKALPEGGYGWVCVAATFLINAHTWGINSAYGVILAFYLSDHTFPGTTALDYAFVGGLSIACAMLISPLATALVHHCGITVTIVIGAVFEAVSLITTSFVGRNWQLFLSQGICFGIGMGLCFIGSVGVTSHWFEKRRSLVNGIAAAGSGIGGLTYSLATGAMIPRLDFPWTMRILGIICFAVNLSCGSLLRLPPKVAPKSKGAVMRFSVLRNAQYSILLAWAFLSSMAYVVLLFSLSSYTVAIGLTQHQGSIASALLNLGQAFGRPGVGILSDKLGRFNVAMAATFLSGFFCFVFWVFAKSMVAICFFALVIGLVAGTLWATAAPLAAEVVGLGNMSSALGVLWLVLGPPTAVAEAIAVKLRDNEANEYPYLRVQMFAGAMYVSAAFCLALLKYMRGSTKK</sequence>
<keyword evidence="4" id="KW-0472">Membrane</keyword>
<comment type="similarity">
    <text evidence="2">Belongs to the major facilitator superfamily. Monocarboxylate porter (TC 2.A.1.13) family.</text>
</comment>
<gene>
    <name evidence="6" type="ORF">CDV31_006736</name>
</gene>
<evidence type="ECO:0000256" key="4">
    <source>
        <dbReference type="SAM" id="Phobius"/>
    </source>
</evidence>
<feature type="transmembrane region" description="Helical" evidence="4">
    <location>
        <begin position="119"/>
        <end position="139"/>
    </location>
</feature>
<protein>
    <recommendedName>
        <fullName evidence="5">Major facilitator superfamily (MFS) profile domain-containing protein</fullName>
    </recommendedName>
</protein>
<name>A0A428UB43_9HYPO</name>
<dbReference type="AlphaFoldDB" id="A0A428UB43"/>
<keyword evidence="4" id="KW-1133">Transmembrane helix</keyword>
<evidence type="ECO:0000313" key="7">
    <source>
        <dbReference type="Proteomes" id="UP000288429"/>
    </source>
</evidence>
<dbReference type="CDD" id="cd17352">
    <property type="entry name" value="MFS_MCT_SLC16"/>
    <property type="match status" value="1"/>
</dbReference>
<evidence type="ECO:0000259" key="5">
    <source>
        <dbReference type="PROSITE" id="PS50850"/>
    </source>
</evidence>
<keyword evidence="7" id="KW-1185">Reference proteome</keyword>
<dbReference type="PROSITE" id="PS50850">
    <property type="entry name" value="MFS"/>
    <property type="match status" value="1"/>
</dbReference>
<evidence type="ECO:0000256" key="3">
    <source>
        <dbReference type="ARBA" id="ARBA00023180"/>
    </source>
</evidence>
<feature type="transmembrane region" description="Helical" evidence="4">
    <location>
        <begin position="90"/>
        <end position="112"/>
    </location>
</feature>
<feature type="transmembrane region" description="Helical" evidence="4">
    <location>
        <begin position="251"/>
        <end position="274"/>
    </location>
</feature>
<dbReference type="InterPro" id="IPR011701">
    <property type="entry name" value="MFS"/>
</dbReference>
<dbReference type="GO" id="GO:0016020">
    <property type="term" value="C:membrane"/>
    <property type="evidence" value="ECO:0007669"/>
    <property type="project" value="UniProtKB-SubCell"/>
</dbReference>
<keyword evidence="4" id="KW-0812">Transmembrane</keyword>
<evidence type="ECO:0000313" key="6">
    <source>
        <dbReference type="EMBL" id="RSM11525.1"/>
    </source>
</evidence>
<dbReference type="Proteomes" id="UP000288429">
    <property type="component" value="Unassembled WGS sequence"/>
</dbReference>